<evidence type="ECO:0000313" key="3">
    <source>
        <dbReference type="Proteomes" id="UP000604825"/>
    </source>
</evidence>
<evidence type="ECO:0000313" key="2">
    <source>
        <dbReference type="EMBL" id="CAD6343903.1"/>
    </source>
</evidence>
<name>A0A811SQ19_9POAL</name>
<sequence length="166" mass="17775">MSTRPSGRIMSVAYQRQAARNDGSSTQPVAGEKSRATRSPLEKPPVWRSVPLGSSAPEEHHGLVASGYGCSRFGAEVQEHRVSRAVGAVGGGRARRQRGQRDVGGPRVGAVEHQDEVPRQQLHVHRRDADARMEELPFSLERRGRCGGLLRRGIIGAGGIGNAAGD</sequence>
<reference evidence="2" key="1">
    <citation type="submission" date="2020-10" db="EMBL/GenBank/DDBJ databases">
        <authorList>
            <person name="Han B."/>
            <person name="Lu T."/>
            <person name="Zhao Q."/>
            <person name="Huang X."/>
            <person name="Zhao Y."/>
        </authorList>
    </citation>
    <scope>NUCLEOTIDE SEQUENCE</scope>
</reference>
<dbReference type="EMBL" id="CAJGYO010000852">
    <property type="protein sequence ID" value="CAD6343903.1"/>
    <property type="molecule type" value="Genomic_DNA"/>
</dbReference>
<feature type="region of interest" description="Disordered" evidence="1">
    <location>
        <begin position="1"/>
        <end position="58"/>
    </location>
</feature>
<organism evidence="2 3">
    <name type="scientific">Miscanthus lutarioriparius</name>
    <dbReference type="NCBI Taxonomy" id="422564"/>
    <lineage>
        <taxon>Eukaryota</taxon>
        <taxon>Viridiplantae</taxon>
        <taxon>Streptophyta</taxon>
        <taxon>Embryophyta</taxon>
        <taxon>Tracheophyta</taxon>
        <taxon>Spermatophyta</taxon>
        <taxon>Magnoliopsida</taxon>
        <taxon>Liliopsida</taxon>
        <taxon>Poales</taxon>
        <taxon>Poaceae</taxon>
        <taxon>PACMAD clade</taxon>
        <taxon>Panicoideae</taxon>
        <taxon>Andropogonodae</taxon>
        <taxon>Andropogoneae</taxon>
        <taxon>Saccharinae</taxon>
        <taxon>Miscanthus</taxon>
    </lineage>
</organism>
<feature type="region of interest" description="Disordered" evidence="1">
    <location>
        <begin position="84"/>
        <end position="109"/>
    </location>
</feature>
<keyword evidence="3" id="KW-1185">Reference proteome</keyword>
<accession>A0A811SQ19</accession>
<dbReference type="Proteomes" id="UP000604825">
    <property type="component" value="Unassembled WGS sequence"/>
</dbReference>
<dbReference type="AlphaFoldDB" id="A0A811SQ19"/>
<protein>
    <submittedName>
        <fullName evidence="2">Uncharacterized protein</fullName>
    </submittedName>
</protein>
<comment type="caution">
    <text evidence="2">The sequence shown here is derived from an EMBL/GenBank/DDBJ whole genome shotgun (WGS) entry which is preliminary data.</text>
</comment>
<evidence type="ECO:0000256" key="1">
    <source>
        <dbReference type="SAM" id="MobiDB-lite"/>
    </source>
</evidence>
<proteinExistence type="predicted"/>
<gene>
    <name evidence="2" type="ORF">NCGR_LOCUS67996</name>
</gene>